<reference evidence="2" key="2">
    <citation type="journal article" date="2022" name="Microbiol. Resour. Announc.">
        <title>Metagenome Sequencing to Explore Phylogenomics of Terrestrial Cyanobacteria.</title>
        <authorList>
            <person name="Ward R.D."/>
            <person name="Stajich J.E."/>
            <person name="Johansen J.R."/>
            <person name="Huntemann M."/>
            <person name="Clum A."/>
            <person name="Foster B."/>
            <person name="Foster B."/>
            <person name="Roux S."/>
            <person name="Palaniappan K."/>
            <person name="Varghese N."/>
            <person name="Mukherjee S."/>
            <person name="Reddy T.B.K."/>
            <person name="Daum C."/>
            <person name="Copeland A."/>
            <person name="Chen I.A."/>
            <person name="Ivanova N.N."/>
            <person name="Kyrpides N.C."/>
            <person name="Shapiro N."/>
            <person name="Eloe-Fadrosh E.A."/>
            <person name="Pietrasiak N."/>
        </authorList>
    </citation>
    <scope>NUCLEOTIDE SEQUENCE</scope>
    <source>
        <strain evidence="2">GSE-NOS-MK-12-04C</strain>
    </source>
</reference>
<accession>A0A951UT35</accession>
<dbReference type="PROSITE" id="PS50006">
    <property type="entry name" value="FHA_DOMAIN"/>
    <property type="match status" value="1"/>
</dbReference>
<sequence>MPANRCPNSSCEYFNRVLPNNAKVCPMCGTPLGNVIASVPVQPQPNVVAYTPPPESIPPEQTDFQSRTPYLQPVPVPPPRPSRAVLKLIHTTTGREFRLPGEEGSIGRRSQVHGTIPEIDLTGIPNEGIVSRSHVRVFWDWNQNTYSIVDTSKNGTYLNGTLLSPGVHYRLNQGDLLQLGQDKLVCFTIVVI</sequence>
<evidence type="ECO:0000259" key="1">
    <source>
        <dbReference type="PROSITE" id="PS50006"/>
    </source>
</evidence>
<dbReference type="SUPFAM" id="SSF49879">
    <property type="entry name" value="SMAD/FHA domain"/>
    <property type="match status" value="1"/>
</dbReference>
<reference evidence="2" key="1">
    <citation type="submission" date="2021-05" db="EMBL/GenBank/DDBJ databases">
        <authorList>
            <person name="Pietrasiak N."/>
            <person name="Ward R."/>
            <person name="Stajich J.E."/>
            <person name="Kurbessoian T."/>
        </authorList>
    </citation>
    <scope>NUCLEOTIDE SEQUENCE</scope>
    <source>
        <strain evidence="2">GSE-NOS-MK-12-04C</strain>
    </source>
</reference>
<comment type="caution">
    <text evidence="2">The sequence shown here is derived from an EMBL/GenBank/DDBJ whole genome shotgun (WGS) entry which is preliminary data.</text>
</comment>
<dbReference type="Proteomes" id="UP000729701">
    <property type="component" value="Unassembled WGS sequence"/>
</dbReference>
<feature type="domain" description="FHA" evidence="1">
    <location>
        <begin position="104"/>
        <end position="163"/>
    </location>
</feature>
<protein>
    <submittedName>
        <fullName evidence="2">FHA domain-containing protein</fullName>
    </submittedName>
</protein>
<dbReference type="AlphaFoldDB" id="A0A951UT35"/>
<evidence type="ECO:0000313" key="2">
    <source>
        <dbReference type="EMBL" id="MBW4669328.1"/>
    </source>
</evidence>
<name>A0A951UT35_9CYAN</name>
<evidence type="ECO:0000313" key="3">
    <source>
        <dbReference type="Proteomes" id="UP000729701"/>
    </source>
</evidence>
<dbReference type="Gene3D" id="2.60.200.20">
    <property type="match status" value="1"/>
</dbReference>
<dbReference type="EMBL" id="JAHHGZ010000019">
    <property type="protein sequence ID" value="MBW4669328.1"/>
    <property type="molecule type" value="Genomic_DNA"/>
</dbReference>
<proteinExistence type="predicted"/>
<dbReference type="CDD" id="cd00060">
    <property type="entry name" value="FHA"/>
    <property type="match status" value="1"/>
</dbReference>
<dbReference type="InterPro" id="IPR008984">
    <property type="entry name" value="SMAD_FHA_dom_sf"/>
</dbReference>
<dbReference type="Pfam" id="PF00498">
    <property type="entry name" value="FHA"/>
    <property type="match status" value="1"/>
</dbReference>
<organism evidence="2 3">
    <name type="scientific">Cyanomargarita calcarea GSE-NOS-MK-12-04C</name>
    <dbReference type="NCBI Taxonomy" id="2839659"/>
    <lineage>
        <taxon>Bacteria</taxon>
        <taxon>Bacillati</taxon>
        <taxon>Cyanobacteriota</taxon>
        <taxon>Cyanophyceae</taxon>
        <taxon>Nostocales</taxon>
        <taxon>Cyanomargaritaceae</taxon>
        <taxon>Cyanomargarita</taxon>
    </lineage>
</organism>
<gene>
    <name evidence="2" type="ORF">KME60_18385</name>
</gene>
<dbReference type="InterPro" id="IPR000253">
    <property type="entry name" value="FHA_dom"/>
</dbReference>